<evidence type="ECO:0000256" key="1">
    <source>
        <dbReference type="ARBA" id="ARBA00001933"/>
    </source>
</evidence>
<evidence type="ECO:0000313" key="5">
    <source>
        <dbReference type="EMBL" id="SFR37865.1"/>
    </source>
</evidence>
<keyword evidence="6" id="KW-1185">Reference proteome</keyword>
<dbReference type="EMBL" id="FOYO01000001">
    <property type="protein sequence ID" value="SFR37865.1"/>
    <property type="molecule type" value="Genomic_DNA"/>
</dbReference>
<comment type="cofactor">
    <cofactor evidence="1">
        <name>pyridoxal 5'-phosphate</name>
        <dbReference type="ChEBI" id="CHEBI:597326"/>
    </cofactor>
</comment>
<keyword evidence="3 4" id="KW-0663">Pyridoxal phosphate</keyword>
<dbReference type="SUPFAM" id="SSF53383">
    <property type="entry name" value="PLP-dependent transferases"/>
    <property type="match status" value="1"/>
</dbReference>
<dbReference type="GO" id="GO:0030170">
    <property type="term" value="F:pyridoxal phosphate binding"/>
    <property type="evidence" value="ECO:0007669"/>
    <property type="project" value="InterPro"/>
</dbReference>
<keyword evidence="5" id="KW-0032">Aminotransferase</keyword>
<dbReference type="STRING" id="670154.SAMN04488002_0982"/>
<dbReference type="PANTHER" id="PTHR43094:SF1">
    <property type="entry name" value="AMINOTRANSFERASE CLASS-III"/>
    <property type="match status" value="1"/>
</dbReference>
<dbReference type="InterPro" id="IPR005814">
    <property type="entry name" value="Aminotrans_3"/>
</dbReference>
<evidence type="ECO:0000256" key="2">
    <source>
        <dbReference type="ARBA" id="ARBA00008954"/>
    </source>
</evidence>
<dbReference type="InterPro" id="IPR049704">
    <property type="entry name" value="Aminotrans_3_PPA_site"/>
</dbReference>
<dbReference type="InterPro" id="IPR015424">
    <property type="entry name" value="PyrdxlP-dep_Trfase"/>
</dbReference>
<dbReference type="PROSITE" id="PS00600">
    <property type="entry name" value="AA_TRANSFER_CLASS_3"/>
    <property type="match status" value="1"/>
</dbReference>
<reference evidence="6" key="1">
    <citation type="submission" date="2016-10" db="EMBL/GenBank/DDBJ databases">
        <authorList>
            <person name="Varghese N."/>
            <person name="Submissions S."/>
        </authorList>
    </citation>
    <scope>NUCLEOTIDE SEQUENCE [LARGE SCALE GENOMIC DNA]</scope>
    <source>
        <strain evidence="6">DSM 26921</strain>
    </source>
</reference>
<dbReference type="GO" id="GO:0008483">
    <property type="term" value="F:transaminase activity"/>
    <property type="evidence" value="ECO:0007669"/>
    <property type="project" value="UniProtKB-KW"/>
</dbReference>
<dbReference type="Gene3D" id="3.40.640.10">
    <property type="entry name" value="Type I PLP-dependent aspartate aminotransferase-like (Major domain)"/>
    <property type="match status" value="1"/>
</dbReference>
<dbReference type="Gene3D" id="3.90.1150.10">
    <property type="entry name" value="Aspartate Aminotransferase, domain 1"/>
    <property type="match status" value="1"/>
</dbReference>
<sequence length="470" mass="50957">MDGNLQSNDLSGVVEADRAHVWHHLSQHAGYMAEQGRTDPKIIVEGKGLRVWDQHGREHIDAVSGGVWTVNVGYGRESIANAVRDQLVKMNFFGGTMGSIPAALFSERLISKMPGMSRVYYANSGSEANEKGFKMVRQIAHKRYGGKKHKILYRDRDYHGTTIACLSGGGQEERNAQYGPYTPGFVKVPHCLEYRAMDQGLGDLSGEAYGIAAANAIEEVILREGPDTVGALCLEPVTAGGGVITPPEGYWPRVQEICKKYDILLHIDEVVCGMGRTGTWFGYQHYGVQPDIVTMAKGVASGYAAISCCVTTEAVFDMFKDDTSDHLNYFRDISTFGGCTAGPAAAMENMRILEDENLLENTTAMGTYMLEQLEELKGKHACIGDVRGKGLFLGAELVADRETRAPLPEKLVAQVTGHCMSRDAVIIGMTNRSVPGYNNTLCFSPALIATKDDIDAIITSVDGALSAVVG</sequence>
<dbReference type="PANTHER" id="PTHR43094">
    <property type="entry name" value="AMINOTRANSFERASE"/>
    <property type="match status" value="1"/>
</dbReference>
<dbReference type="Proteomes" id="UP000199658">
    <property type="component" value="Unassembled WGS sequence"/>
</dbReference>
<dbReference type="RefSeq" id="WP_090213214.1">
    <property type="nucleotide sequence ID" value="NZ_FOYO01000001.1"/>
</dbReference>
<dbReference type="Pfam" id="PF00202">
    <property type="entry name" value="Aminotran_3"/>
    <property type="match status" value="1"/>
</dbReference>
<evidence type="ECO:0000256" key="3">
    <source>
        <dbReference type="ARBA" id="ARBA00022898"/>
    </source>
</evidence>
<dbReference type="InterPro" id="IPR015421">
    <property type="entry name" value="PyrdxlP-dep_Trfase_major"/>
</dbReference>
<dbReference type="CDD" id="cd00610">
    <property type="entry name" value="OAT_like"/>
    <property type="match status" value="1"/>
</dbReference>
<accession>A0A1I6G6Q7</accession>
<protein>
    <submittedName>
        <fullName evidence="5">Taurine-pyruvate aminotransferase</fullName>
    </submittedName>
</protein>
<keyword evidence="5" id="KW-0808">Transferase</keyword>
<comment type="similarity">
    <text evidence="2 4">Belongs to the class-III pyridoxal-phosphate-dependent aminotransferase family.</text>
</comment>
<proteinExistence type="inferred from homology"/>
<dbReference type="PIRSF" id="PIRSF000521">
    <property type="entry name" value="Transaminase_4ab_Lys_Orn"/>
    <property type="match status" value="1"/>
</dbReference>
<gene>
    <name evidence="5" type="ORF">SAMN04488002_0982</name>
</gene>
<evidence type="ECO:0000313" key="6">
    <source>
        <dbReference type="Proteomes" id="UP000199658"/>
    </source>
</evidence>
<dbReference type="InterPro" id="IPR015422">
    <property type="entry name" value="PyrdxlP-dep_Trfase_small"/>
</dbReference>
<dbReference type="OrthoDB" id="9801834at2"/>
<organism evidence="5 6">
    <name type="scientific">Litoreibacter janthinus</name>
    <dbReference type="NCBI Taxonomy" id="670154"/>
    <lineage>
        <taxon>Bacteria</taxon>
        <taxon>Pseudomonadati</taxon>
        <taxon>Pseudomonadota</taxon>
        <taxon>Alphaproteobacteria</taxon>
        <taxon>Rhodobacterales</taxon>
        <taxon>Roseobacteraceae</taxon>
        <taxon>Litoreibacter</taxon>
    </lineage>
</organism>
<dbReference type="AlphaFoldDB" id="A0A1I6G6Q7"/>
<name>A0A1I6G6Q7_9RHOB</name>
<keyword evidence="5" id="KW-0670">Pyruvate</keyword>
<evidence type="ECO:0000256" key="4">
    <source>
        <dbReference type="RuleBase" id="RU003560"/>
    </source>
</evidence>